<dbReference type="Proteomes" id="UP000186817">
    <property type="component" value="Unassembled WGS sequence"/>
</dbReference>
<comment type="caution">
    <text evidence="1">The sequence shown here is derived from an EMBL/GenBank/DDBJ whole genome shotgun (WGS) entry which is preliminary data.</text>
</comment>
<accession>A0A1Q9C095</accession>
<reference evidence="1 2" key="1">
    <citation type="submission" date="2016-02" db="EMBL/GenBank/DDBJ databases">
        <title>Genome analysis of coral dinoflagellate symbionts highlights evolutionary adaptations to a symbiotic lifestyle.</title>
        <authorList>
            <person name="Aranda M."/>
            <person name="Li Y."/>
            <person name="Liew Y.J."/>
            <person name="Baumgarten S."/>
            <person name="Simakov O."/>
            <person name="Wilson M."/>
            <person name="Piel J."/>
            <person name="Ashoor H."/>
            <person name="Bougouffa S."/>
            <person name="Bajic V.B."/>
            <person name="Ryu T."/>
            <person name="Ravasi T."/>
            <person name="Bayer T."/>
            <person name="Micklem G."/>
            <person name="Kim H."/>
            <person name="Bhak J."/>
            <person name="Lajeunesse T.C."/>
            <person name="Voolstra C.R."/>
        </authorList>
    </citation>
    <scope>NUCLEOTIDE SEQUENCE [LARGE SCALE GENOMIC DNA]</scope>
    <source>
        <strain evidence="1 2">CCMP2467</strain>
    </source>
</reference>
<gene>
    <name evidence="1" type="ORF">AK812_SmicGene43739</name>
</gene>
<dbReference type="OrthoDB" id="418326at2759"/>
<organism evidence="1 2">
    <name type="scientific">Symbiodinium microadriaticum</name>
    <name type="common">Dinoflagellate</name>
    <name type="synonym">Zooxanthella microadriatica</name>
    <dbReference type="NCBI Taxonomy" id="2951"/>
    <lineage>
        <taxon>Eukaryota</taxon>
        <taxon>Sar</taxon>
        <taxon>Alveolata</taxon>
        <taxon>Dinophyceae</taxon>
        <taxon>Suessiales</taxon>
        <taxon>Symbiodiniaceae</taxon>
        <taxon>Symbiodinium</taxon>
    </lineage>
</organism>
<evidence type="ECO:0000313" key="1">
    <source>
        <dbReference type="EMBL" id="OLP76341.1"/>
    </source>
</evidence>
<sequence>MRTSYLSRADSFFWRKDVEDNALARYSIDGSAGTRPGEAADDAAQSSESFEEVLIEEPGTERHMGSEVASGTPEDEMPMSVQAGGITLCSHDYPAGPAAAAGRFLSAILGFAQWYDFGRLECIEKTLQVDYTSVGTQGSVKRGLDFTGPLPSPTLLS</sequence>
<keyword evidence="2" id="KW-1185">Reference proteome</keyword>
<proteinExistence type="predicted"/>
<dbReference type="AlphaFoldDB" id="A0A1Q9C095"/>
<evidence type="ECO:0000313" key="2">
    <source>
        <dbReference type="Proteomes" id="UP000186817"/>
    </source>
</evidence>
<name>A0A1Q9C095_SYMMI</name>
<protein>
    <submittedName>
        <fullName evidence="1">Uncharacterized protein</fullName>
    </submittedName>
</protein>
<dbReference type="EMBL" id="LSRX01002053">
    <property type="protein sequence ID" value="OLP76341.1"/>
    <property type="molecule type" value="Genomic_DNA"/>
</dbReference>